<reference evidence="2" key="1">
    <citation type="submission" date="2020-07" db="EMBL/GenBank/DDBJ databases">
        <authorList>
            <person name="Pettersson B.M.F."/>
            <person name="Behra P.R.K."/>
            <person name="Ramesh M."/>
            <person name="Das S."/>
            <person name="Dasgupta S."/>
            <person name="Kirsebom L.A."/>
        </authorList>
    </citation>
    <scope>NUCLEOTIDE SEQUENCE</scope>
    <source>
        <strain evidence="2">DSM 44615</strain>
    </source>
</reference>
<feature type="transmembrane region" description="Helical" evidence="1">
    <location>
        <begin position="9"/>
        <end position="33"/>
    </location>
</feature>
<dbReference type="Proteomes" id="UP001140293">
    <property type="component" value="Unassembled WGS sequence"/>
</dbReference>
<dbReference type="AlphaFoldDB" id="A0A9X3BN15"/>
<evidence type="ECO:0000313" key="2">
    <source>
        <dbReference type="EMBL" id="MCV7171014.1"/>
    </source>
</evidence>
<keyword evidence="1" id="KW-0812">Transmembrane</keyword>
<gene>
    <name evidence="2" type="ORF">H7I41_13935</name>
</gene>
<dbReference type="EMBL" id="JACKSJ010000108">
    <property type="protein sequence ID" value="MCV7171014.1"/>
    <property type="molecule type" value="Genomic_DNA"/>
</dbReference>
<evidence type="ECO:0000313" key="3">
    <source>
        <dbReference type="Proteomes" id="UP001140293"/>
    </source>
</evidence>
<keyword evidence="3" id="KW-1185">Reference proteome</keyword>
<protein>
    <submittedName>
        <fullName evidence="2">Uncharacterized protein</fullName>
    </submittedName>
</protein>
<feature type="transmembrane region" description="Helical" evidence="1">
    <location>
        <begin position="78"/>
        <end position="96"/>
    </location>
</feature>
<organism evidence="2 3">
    <name type="scientific">[Mycobacterium] manitobense</name>
    <dbReference type="NCBI Taxonomy" id="190147"/>
    <lineage>
        <taxon>Bacteria</taxon>
        <taxon>Bacillati</taxon>
        <taxon>Actinomycetota</taxon>
        <taxon>Actinomycetes</taxon>
        <taxon>Mycobacteriales</taxon>
        <taxon>Mycobacteriaceae</taxon>
        <taxon>Mycolicibacterium</taxon>
    </lineage>
</organism>
<sequence length="101" mass="10282">MQSVNWRQAVYLGAAGGGVLWGVLTTLFVGLSADSPGEDLEFGGGQWFAATVGTVLALAVATTLVLRGHSIGRRTAGIGCAVAVLSGWLVLGWVALQVNGI</sequence>
<comment type="caution">
    <text evidence="2">The sequence shown here is derived from an EMBL/GenBank/DDBJ whole genome shotgun (WGS) entry which is preliminary data.</text>
</comment>
<keyword evidence="1" id="KW-0472">Membrane</keyword>
<proteinExistence type="predicted"/>
<keyword evidence="1" id="KW-1133">Transmembrane helix</keyword>
<feature type="transmembrane region" description="Helical" evidence="1">
    <location>
        <begin position="45"/>
        <end position="66"/>
    </location>
</feature>
<accession>A0A9X3BN15</accession>
<name>A0A9X3BN15_9MYCO</name>
<evidence type="ECO:0000256" key="1">
    <source>
        <dbReference type="SAM" id="Phobius"/>
    </source>
</evidence>
<reference evidence="2" key="2">
    <citation type="journal article" date="2022" name="BMC Genomics">
        <title>Comparative genome analysis of mycobacteria focusing on tRNA and non-coding RNA.</title>
        <authorList>
            <person name="Behra P.R.K."/>
            <person name="Pettersson B.M.F."/>
            <person name="Ramesh M."/>
            <person name="Das S."/>
            <person name="Dasgupta S."/>
            <person name="Kirsebom L.A."/>
        </authorList>
    </citation>
    <scope>NUCLEOTIDE SEQUENCE</scope>
    <source>
        <strain evidence="2">DSM 44615</strain>
    </source>
</reference>
<dbReference type="RefSeq" id="WP_264013201.1">
    <property type="nucleotide sequence ID" value="NZ_JACKSJ010000108.1"/>
</dbReference>